<keyword evidence="3 7" id="KW-0812">Transmembrane</keyword>
<dbReference type="EMBL" id="JAMSHJ010000007">
    <property type="protein sequence ID" value="KAI5385782.1"/>
    <property type="molecule type" value="Genomic_DNA"/>
</dbReference>
<dbReference type="AlphaFoldDB" id="A0A9D4VLD7"/>
<evidence type="ECO:0000256" key="1">
    <source>
        <dbReference type="ARBA" id="ARBA00004370"/>
    </source>
</evidence>
<feature type="transmembrane region" description="Helical" evidence="7">
    <location>
        <begin position="65"/>
        <end position="86"/>
    </location>
</feature>
<evidence type="ECO:0000256" key="7">
    <source>
        <dbReference type="SAM" id="Phobius"/>
    </source>
</evidence>
<feature type="non-terminal residue" evidence="9">
    <location>
        <position position="108"/>
    </location>
</feature>
<evidence type="ECO:0000256" key="5">
    <source>
        <dbReference type="ARBA" id="ARBA00022989"/>
    </source>
</evidence>
<sequence>KHWRNVGLAFNCIFLLFGSVIQLIACASNIYYINDNLDKRTWTYIFGACCATTVFIPSFHNYRIWSFLGLVMTTYTAWYLTIAAILHGQMEGVKHSGPNKMVLYFTGA</sequence>
<keyword evidence="2" id="KW-0813">Transport</keyword>
<keyword evidence="4" id="KW-0029">Amino-acid transport</keyword>
<accession>A0A9D4VLD7</accession>
<dbReference type="Gramene" id="Psat07G0240400-T1">
    <property type="protein sequence ID" value="KAI5385782.1"/>
    <property type="gene ID" value="KIW84_072404"/>
</dbReference>
<keyword evidence="5 7" id="KW-1133">Transmembrane helix</keyword>
<dbReference type="InterPro" id="IPR013057">
    <property type="entry name" value="AA_transpt_TM"/>
</dbReference>
<feature type="domain" description="Amino acid transporter transmembrane" evidence="8">
    <location>
        <begin position="7"/>
        <end position="99"/>
    </location>
</feature>
<gene>
    <name evidence="9" type="ORF">KIW84_072404</name>
</gene>
<dbReference type="GO" id="GO:0016020">
    <property type="term" value="C:membrane"/>
    <property type="evidence" value="ECO:0007669"/>
    <property type="project" value="UniProtKB-SubCell"/>
</dbReference>
<protein>
    <submittedName>
        <fullName evidence="9">Auxin transporter-like protein 5</fullName>
    </submittedName>
</protein>
<proteinExistence type="predicted"/>
<evidence type="ECO:0000259" key="8">
    <source>
        <dbReference type="Pfam" id="PF01490"/>
    </source>
</evidence>
<dbReference type="GO" id="GO:0006865">
    <property type="term" value="P:amino acid transport"/>
    <property type="evidence" value="ECO:0007669"/>
    <property type="project" value="UniProtKB-KW"/>
</dbReference>
<organism evidence="9 10">
    <name type="scientific">Pisum sativum</name>
    <name type="common">Garden pea</name>
    <name type="synonym">Lathyrus oleraceus</name>
    <dbReference type="NCBI Taxonomy" id="3888"/>
    <lineage>
        <taxon>Eukaryota</taxon>
        <taxon>Viridiplantae</taxon>
        <taxon>Streptophyta</taxon>
        <taxon>Embryophyta</taxon>
        <taxon>Tracheophyta</taxon>
        <taxon>Spermatophyta</taxon>
        <taxon>Magnoliopsida</taxon>
        <taxon>eudicotyledons</taxon>
        <taxon>Gunneridae</taxon>
        <taxon>Pentapetalae</taxon>
        <taxon>rosids</taxon>
        <taxon>fabids</taxon>
        <taxon>Fabales</taxon>
        <taxon>Fabaceae</taxon>
        <taxon>Papilionoideae</taxon>
        <taxon>50 kb inversion clade</taxon>
        <taxon>NPAAA clade</taxon>
        <taxon>Hologalegina</taxon>
        <taxon>IRL clade</taxon>
        <taxon>Fabeae</taxon>
        <taxon>Lathyrus</taxon>
    </lineage>
</organism>
<feature type="transmembrane region" description="Helical" evidence="7">
    <location>
        <begin position="6"/>
        <end position="30"/>
    </location>
</feature>
<feature type="transmembrane region" description="Helical" evidence="7">
    <location>
        <begin position="42"/>
        <end position="59"/>
    </location>
</feature>
<keyword evidence="6 7" id="KW-0472">Membrane</keyword>
<name>A0A9D4VLD7_PEA</name>
<dbReference type="Proteomes" id="UP001058974">
    <property type="component" value="Chromosome 7"/>
</dbReference>
<comment type="caution">
    <text evidence="9">The sequence shown here is derived from an EMBL/GenBank/DDBJ whole genome shotgun (WGS) entry which is preliminary data.</text>
</comment>
<evidence type="ECO:0000256" key="4">
    <source>
        <dbReference type="ARBA" id="ARBA00022970"/>
    </source>
</evidence>
<keyword evidence="10" id="KW-1185">Reference proteome</keyword>
<dbReference type="Pfam" id="PF01490">
    <property type="entry name" value="Aa_trans"/>
    <property type="match status" value="1"/>
</dbReference>
<evidence type="ECO:0000256" key="6">
    <source>
        <dbReference type="ARBA" id="ARBA00023136"/>
    </source>
</evidence>
<evidence type="ECO:0000256" key="3">
    <source>
        <dbReference type="ARBA" id="ARBA00022692"/>
    </source>
</evidence>
<evidence type="ECO:0000313" key="9">
    <source>
        <dbReference type="EMBL" id="KAI5385782.1"/>
    </source>
</evidence>
<reference evidence="9 10" key="1">
    <citation type="journal article" date="2022" name="Nat. Genet.">
        <title>Improved pea reference genome and pan-genome highlight genomic features and evolutionary characteristics.</title>
        <authorList>
            <person name="Yang T."/>
            <person name="Liu R."/>
            <person name="Luo Y."/>
            <person name="Hu S."/>
            <person name="Wang D."/>
            <person name="Wang C."/>
            <person name="Pandey M.K."/>
            <person name="Ge S."/>
            <person name="Xu Q."/>
            <person name="Li N."/>
            <person name="Li G."/>
            <person name="Huang Y."/>
            <person name="Saxena R.K."/>
            <person name="Ji Y."/>
            <person name="Li M."/>
            <person name="Yan X."/>
            <person name="He Y."/>
            <person name="Liu Y."/>
            <person name="Wang X."/>
            <person name="Xiang C."/>
            <person name="Varshney R.K."/>
            <person name="Ding H."/>
            <person name="Gao S."/>
            <person name="Zong X."/>
        </authorList>
    </citation>
    <scope>NUCLEOTIDE SEQUENCE [LARGE SCALE GENOMIC DNA]</scope>
    <source>
        <strain evidence="9 10">cv. Zhongwan 6</strain>
    </source>
</reference>
<feature type="non-terminal residue" evidence="9">
    <location>
        <position position="1"/>
    </location>
</feature>
<evidence type="ECO:0000313" key="10">
    <source>
        <dbReference type="Proteomes" id="UP001058974"/>
    </source>
</evidence>
<evidence type="ECO:0000256" key="2">
    <source>
        <dbReference type="ARBA" id="ARBA00022448"/>
    </source>
</evidence>
<comment type="subcellular location">
    <subcellularLocation>
        <location evidence="1">Membrane</location>
    </subcellularLocation>
</comment>